<dbReference type="EMBL" id="JBHFPV010000001">
    <property type="protein sequence ID" value="MFH6602756.1"/>
    <property type="molecule type" value="Genomic_DNA"/>
</dbReference>
<sequence length="163" mass="18550">MRLKLVFLFIGLLLTDVLPDLASVRNQYREASNNEEVAKKLHDELISVTKNDVPVLLAYKGAVTTIMADYAQRIKDKKLFFKEGKELLEHAVQSDPNNVEIRCIRLSVQENAPKITGYHKNMAEDKKFILANYTTMTDNGARLFVKGYVTGSSFFTDSEKQLF</sequence>
<comment type="caution">
    <text evidence="1">The sequence shown here is derived from an EMBL/GenBank/DDBJ whole genome shotgun (WGS) entry which is preliminary data.</text>
</comment>
<gene>
    <name evidence="1" type="ORF">ACEZ3G_04655</name>
</gene>
<organism evidence="1 2">
    <name type="scientific">Meishania litoralis</name>
    <dbReference type="NCBI Taxonomy" id="3434685"/>
    <lineage>
        <taxon>Bacteria</taxon>
        <taxon>Pseudomonadati</taxon>
        <taxon>Bacteroidota</taxon>
        <taxon>Flavobacteriia</taxon>
        <taxon>Flavobacteriales</taxon>
        <taxon>Flavobacteriaceae</taxon>
        <taxon>Meishania</taxon>
    </lineage>
</organism>
<evidence type="ECO:0000313" key="1">
    <source>
        <dbReference type="EMBL" id="MFH6602756.1"/>
    </source>
</evidence>
<keyword evidence="2" id="KW-1185">Reference proteome</keyword>
<reference evidence="1" key="1">
    <citation type="submission" date="2024-09" db="EMBL/GenBank/DDBJ databases">
        <authorList>
            <person name="Liu J."/>
        </authorList>
    </citation>
    <scope>NUCLEOTIDE SEQUENCE</scope>
    <source>
        <strain evidence="1">NBU2967</strain>
    </source>
</reference>
<name>A0ACC7LHS7_9FLAO</name>
<dbReference type="Proteomes" id="UP001595191">
    <property type="component" value="Unassembled WGS sequence"/>
</dbReference>
<evidence type="ECO:0000313" key="2">
    <source>
        <dbReference type="Proteomes" id="UP001595191"/>
    </source>
</evidence>
<proteinExistence type="predicted"/>
<protein>
    <submittedName>
        <fullName evidence="1">Uncharacterized protein</fullName>
    </submittedName>
</protein>
<accession>A0ACC7LHS7</accession>